<dbReference type="AlphaFoldDB" id="A0A6A1VBK6"/>
<comment type="similarity">
    <text evidence="1">Belongs to the plant dirigent protein family.</text>
</comment>
<reference evidence="2 3" key="1">
    <citation type="journal article" date="2019" name="Plant Biotechnol. J.">
        <title>The red bayberry genome and genetic basis of sex determination.</title>
        <authorList>
            <person name="Jia H.M."/>
            <person name="Jia H.J."/>
            <person name="Cai Q.L."/>
            <person name="Wang Y."/>
            <person name="Zhao H.B."/>
            <person name="Yang W.F."/>
            <person name="Wang G.Y."/>
            <person name="Li Y.H."/>
            <person name="Zhan D.L."/>
            <person name="Shen Y.T."/>
            <person name="Niu Q.F."/>
            <person name="Chang L."/>
            <person name="Qiu J."/>
            <person name="Zhao L."/>
            <person name="Xie H.B."/>
            <person name="Fu W.Y."/>
            <person name="Jin J."/>
            <person name="Li X.W."/>
            <person name="Jiao Y."/>
            <person name="Zhou C.C."/>
            <person name="Tu T."/>
            <person name="Chai C.Y."/>
            <person name="Gao J.L."/>
            <person name="Fan L.J."/>
            <person name="van de Weg E."/>
            <person name="Wang J.Y."/>
            <person name="Gao Z.S."/>
        </authorList>
    </citation>
    <scope>NUCLEOTIDE SEQUENCE [LARGE SCALE GENOMIC DNA]</scope>
    <source>
        <tissue evidence="2">Leaves</tissue>
    </source>
</reference>
<gene>
    <name evidence="2" type="ORF">CJ030_MR6G008625</name>
</gene>
<evidence type="ECO:0000313" key="3">
    <source>
        <dbReference type="Proteomes" id="UP000516437"/>
    </source>
</evidence>
<keyword evidence="1" id="KW-0052">Apoplast</keyword>
<keyword evidence="3" id="KW-1185">Reference proteome</keyword>
<sequence>MAMAQKLVPKRLTNIVLALVLATTVYLAEARGLKETKLSLYVQNILAFGFPNARTIPVAGIAWTFTQFGTLYVTDHNITETPDPRSPKVGHFQGMYITAGFDGVIHRLWSR</sequence>
<accession>A0A6A1VBK6</accession>
<protein>
    <recommendedName>
        <fullName evidence="1">Dirigent protein</fullName>
    </recommendedName>
</protein>
<proteinExistence type="inferred from homology"/>
<dbReference type="Proteomes" id="UP000516437">
    <property type="component" value="Chromosome 6"/>
</dbReference>
<organism evidence="2 3">
    <name type="scientific">Morella rubra</name>
    <name type="common">Chinese bayberry</name>
    <dbReference type="NCBI Taxonomy" id="262757"/>
    <lineage>
        <taxon>Eukaryota</taxon>
        <taxon>Viridiplantae</taxon>
        <taxon>Streptophyta</taxon>
        <taxon>Embryophyta</taxon>
        <taxon>Tracheophyta</taxon>
        <taxon>Spermatophyta</taxon>
        <taxon>Magnoliopsida</taxon>
        <taxon>eudicotyledons</taxon>
        <taxon>Gunneridae</taxon>
        <taxon>Pentapetalae</taxon>
        <taxon>rosids</taxon>
        <taxon>fabids</taxon>
        <taxon>Fagales</taxon>
        <taxon>Myricaceae</taxon>
        <taxon>Morella</taxon>
    </lineage>
</organism>
<comment type="function">
    <text evidence="1">Dirigent proteins impart stereoselectivity on the phenoxy radical-coupling reaction, yielding optically active lignans from two molecules of coniferyl alcohol in the biosynthesis of lignans, flavonolignans, and alkaloids and thus plays a central role in plant secondary metabolism.</text>
</comment>
<dbReference type="Pfam" id="PF03018">
    <property type="entry name" value="Dirigent"/>
    <property type="match status" value="1"/>
</dbReference>
<name>A0A6A1VBK6_9ROSI</name>
<evidence type="ECO:0000256" key="1">
    <source>
        <dbReference type="RuleBase" id="RU363099"/>
    </source>
</evidence>
<dbReference type="InterPro" id="IPR004265">
    <property type="entry name" value="Dirigent"/>
</dbReference>
<keyword evidence="1" id="KW-0964">Secreted</keyword>
<evidence type="ECO:0000313" key="2">
    <source>
        <dbReference type="EMBL" id="KAB1210133.1"/>
    </source>
</evidence>
<comment type="subcellular location">
    <subcellularLocation>
        <location evidence="1">Secreted</location>
        <location evidence="1">Extracellular space</location>
        <location evidence="1">Apoplast</location>
    </subcellularLocation>
</comment>
<dbReference type="EMBL" id="RXIC02000024">
    <property type="protein sequence ID" value="KAB1210133.1"/>
    <property type="molecule type" value="Genomic_DNA"/>
</dbReference>
<comment type="caution">
    <text evidence="2">The sequence shown here is derived from an EMBL/GenBank/DDBJ whole genome shotgun (WGS) entry which is preliminary data.</text>
</comment>
<dbReference type="PANTHER" id="PTHR21495">
    <property type="entry name" value="NUCLEOPORIN-RELATED"/>
    <property type="match status" value="1"/>
</dbReference>
<dbReference type="GO" id="GO:0048046">
    <property type="term" value="C:apoplast"/>
    <property type="evidence" value="ECO:0007669"/>
    <property type="project" value="UniProtKB-SubCell"/>
</dbReference>
<comment type="subunit">
    <text evidence="1">Homodimer.</text>
</comment>